<accession>A0A0F9TXD3</accession>
<dbReference type="Gene3D" id="3.40.50.300">
    <property type="entry name" value="P-loop containing nucleotide triphosphate hydrolases"/>
    <property type="match status" value="1"/>
</dbReference>
<dbReference type="EMBL" id="LAZR01000155">
    <property type="protein sequence ID" value="KKN85700.1"/>
    <property type="molecule type" value="Genomic_DNA"/>
</dbReference>
<protein>
    <submittedName>
        <fullName evidence="1">Uncharacterized protein</fullName>
    </submittedName>
</protein>
<dbReference type="InterPro" id="IPR027417">
    <property type="entry name" value="P-loop_NTPase"/>
</dbReference>
<sequence length="256" mass="29095">MPRLTLKDLESGKMRCLFYGPVGTGKTTLCASALLVPEMCPILYMDVEGGISSVKKEFKAHWDKIQVWSMEDERDVEAMEAGIFSEKTPFKTVVLDSLTEFHAVLMEITLAEATKPHSLPQIQDYGDVSIKMLKFFRRLRKHAQVHFLATASESFTVDEMARTLHTEPDIVGQLTRRIPRFFHLLGHLTARITPGTGGVVKKDERRMQVQPFGRIRAKDRSPKGRLGAVVTDPTMQKLWDAMYVEDQRKKEEKESG</sequence>
<dbReference type="Pfam" id="PF13479">
    <property type="entry name" value="AAA_24"/>
    <property type="match status" value="1"/>
</dbReference>
<name>A0A0F9TXD3_9ZZZZ</name>
<dbReference type="SUPFAM" id="SSF52540">
    <property type="entry name" value="P-loop containing nucleoside triphosphate hydrolases"/>
    <property type="match status" value="1"/>
</dbReference>
<dbReference type="AlphaFoldDB" id="A0A0F9TXD3"/>
<organism evidence="1">
    <name type="scientific">marine sediment metagenome</name>
    <dbReference type="NCBI Taxonomy" id="412755"/>
    <lineage>
        <taxon>unclassified sequences</taxon>
        <taxon>metagenomes</taxon>
        <taxon>ecological metagenomes</taxon>
    </lineage>
</organism>
<comment type="caution">
    <text evidence="1">The sequence shown here is derived from an EMBL/GenBank/DDBJ whole genome shotgun (WGS) entry which is preliminary data.</text>
</comment>
<proteinExistence type="predicted"/>
<reference evidence="1" key="1">
    <citation type="journal article" date="2015" name="Nature">
        <title>Complex archaea that bridge the gap between prokaryotes and eukaryotes.</title>
        <authorList>
            <person name="Spang A."/>
            <person name="Saw J.H."/>
            <person name="Jorgensen S.L."/>
            <person name="Zaremba-Niedzwiedzka K."/>
            <person name="Martijn J."/>
            <person name="Lind A.E."/>
            <person name="van Eijk R."/>
            <person name="Schleper C."/>
            <person name="Guy L."/>
            <person name="Ettema T.J."/>
        </authorList>
    </citation>
    <scope>NUCLEOTIDE SEQUENCE</scope>
</reference>
<gene>
    <name evidence="1" type="ORF">LCGC14_0275050</name>
</gene>
<evidence type="ECO:0000313" key="1">
    <source>
        <dbReference type="EMBL" id="KKN85700.1"/>
    </source>
</evidence>